<dbReference type="VEuPathDB" id="TriTrypDB:LtaPh_3544100"/>
<dbReference type="Pfam" id="PF13695">
    <property type="entry name" value="Zn_ribbon_3CxxC"/>
    <property type="match status" value="1"/>
</dbReference>
<gene>
    <name evidence="5" type="ORF">LtaPh_3544100</name>
</gene>
<proteinExistence type="predicted"/>
<dbReference type="GO" id="GO:0008270">
    <property type="term" value="F:zinc ion binding"/>
    <property type="evidence" value="ECO:0007669"/>
    <property type="project" value="UniProtKB-KW"/>
</dbReference>
<evidence type="ECO:0000256" key="1">
    <source>
        <dbReference type="ARBA" id="ARBA00022723"/>
    </source>
</evidence>
<name>A0A640KV27_LEITA</name>
<dbReference type="AlphaFoldDB" id="A0A640KV27"/>
<comment type="caution">
    <text evidence="5">The sequence shown here is derived from an EMBL/GenBank/DDBJ whole genome shotgun (WGS) entry which is preliminary data.</text>
</comment>
<dbReference type="Proteomes" id="UP000419144">
    <property type="component" value="Unassembled WGS sequence"/>
</dbReference>
<keyword evidence="6" id="KW-1185">Reference proteome</keyword>
<evidence type="ECO:0000256" key="2">
    <source>
        <dbReference type="ARBA" id="ARBA00022771"/>
    </source>
</evidence>
<keyword evidence="1" id="KW-0479">Metal-binding</keyword>
<evidence type="ECO:0000313" key="5">
    <source>
        <dbReference type="EMBL" id="GET92955.1"/>
    </source>
</evidence>
<dbReference type="EMBL" id="BLBS01000056">
    <property type="protein sequence ID" value="GET92955.1"/>
    <property type="molecule type" value="Genomic_DNA"/>
</dbReference>
<sequence>MHIQVHVCKKRPTRALPVTNGLVCVRCHACGGYATMLRLTSLLRLRPRHIMFTPPPLAKRTGKFRCKVCQHNWFSDEVWVTRTTQRVYQGESCETCGTTNKPYYIGRPEETIFNRAHTPHPVKRGVSSSRRERKLKHARFDWRVQKGRH</sequence>
<evidence type="ECO:0000256" key="3">
    <source>
        <dbReference type="ARBA" id="ARBA00022833"/>
    </source>
</evidence>
<accession>A0A640KV27</accession>
<evidence type="ECO:0000259" key="4">
    <source>
        <dbReference type="Pfam" id="PF13695"/>
    </source>
</evidence>
<reference evidence="5" key="1">
    <citation type="submission" date="2019-11" db="EMBL/GenBank/DDBJ databases">
        <title>Leishmania tarentolae CDS.</title>
        <authorList>
            <person name="Goto Y."/>
            <person name="Yamagishi J."/>
        </authorList>
    </citation>
    <scope>NUCLEOTIDE SEQUENCE [LARGE SCALE GENOMIC DNA]</scope>
    <source>
        <strain evidence="5">Parrot Tar II</strain>
    </source>
</reference>
<keyword evidence="3" id="KW-0862">Zinc</keyword>
<organism evidence="5 6">
    <name type="scientific">Leishmania tarentolae</name>
    <name type="common">Sauroleishmania tarentolae</name>
    <dbReference type="NCBI Taxonomy" id="5689"/>
    <lineage>
        <taxon>Eukaryota</taxon>
        <taxon>Discoba</taxon>
        <taxon>Euglenozoa</taxon>
        <taxon>Kinetoplastea</taxon>
        <taxon>Metakinetoplastina</taxon>
        <taxon>Trypanosomatida</taxon>
        <taxon>Trypanosomatidae</taxon>
        <taxon>Leishmaniinae</taxon>
        <taxon>Leishmania</taxon>
        <taxon>lizard Leishmania</taxon>
    </lineage>
</organism>
<protein>
    <recommendedName>
        <fullName evidence="4">3CxxC-type domain-containing protein</fullName>
    </recommendedName>
</protein>
<keyword evidence="2" id="KW-0863">Zinc-finger</keyword>
<evidence type="ECO:0000313" key="6">
    <source>
        <dbReference type="Proteomes" id="UP000419144"/>
    </source>
</evidence>
<feature type="domain" description="3CxxC-type" evidence="4">
    <location>
        <begin position="60"/>
        <end position="134"/>
    </location>
</feature>
<dbReference type="OrthoDB" id="274693at2759"/>
<dbReference type="InterPro" id="IPR027377">
    <property type="entry name" value="ZAR1/RTP1-5-like_Znf-3CxxC"/>
</dbReference>